<protein>
    <recommendedName>
        <fullName evidence="1">2Fe-2S ferredoxin-type domain-containing protein</fullName>
    </recommendedName>
</protein>
<dbReference type="GO" id="GO:0051536">
    <property type="term" value="F:iron-sulfur cluster binding"/>
    <property type="evidence" value="ECO:0007669"/>
    <property type="project" value="InterPro"/>
</dbReference>
<dbReference type="AlphaFoldDB" id="X0SHT0"/>
<dbReference type="Gene3D" id="3.30.420.480">
    <property type="entry name" value="Domain of unknown function (DUF4445)"/>
    <property type="match status" value="1"/>
</dbReference>
<sequence>MTAELHIDGATVAAPVGVSVFDCAEQVDVHVPTSCHKLGKCRECLVEVATGMELLSERTSEEDSLADGFRLSCRARVVGEAGDIRCHTMRRSEIRVEEGGVSVTVRLDPAVTRRGDTVFLDGQEIATWHGPLHGLAADIGTTTVVLRLVDLEHGSVVAAQSFENPQRFGGSDVMARITYDSNHPGRLLQRTLLGYLRRAIEDFHVPADSIFEM</sequence>
<dbReference type="PANTHER" id="PTHR42895:SF2">
    <property type="entry name" value="IRON-SULFUR CLUSTER PROTEIN"/>
    <property type="match status" value="1"/>
</dbReference>
<evidence type="ECO:0000313" key="2">
    <source>
        <dbReference type="EMBL" id="GAF80613.1"/>
    </source>
</evidence>
<dbReference type="InterPro" id="IPR052911">
    <property type="entry name" value="Corrinoid_activation_enz"/>
</dbReference>
<dbReference type="Pfam" id="PF17651">
    <property type="entry name" value="Raco_middle"/>
    <property type="match status" value="1"/>
</dbReference>
<dbReference type="InterPro" id="IPR012675">
    <property type="entry name" value="Beta-grasp_dom_sf"/>
</dbReference>
<proteinExistence type="predicted"/>
<dbReference type="PANTHER" id="PTHR42895">
    <property type="entry name" value="IRON-SULFUR CLUSTER-BINDING PROTEIN-RELATED"/>
    <property type="match status" value="1"/>
</dbReference>
<dbReference type="PROSITE" id="PS51085">
    <property type="entry name" value="2FE2S_FER_2"/>
    <property type="match status" value="1"/>
</dbReference>
<dbReference type="Gene3D" id="3.10.20.30">
    <property type="match status" value="1"/>
</dbReference>
<dbReference type="SUPFAM" id="SSF54292">
    <property type="entry name" value="2Fe-2S ferredoxin-like"/>
    <property type="match status" value="1"/>
</dbReference>
<gene>
    <name evidence="2" type="ORF">S01H1_03855</name>
</gene>
<dbReference type="Pfam" id="PF00111">
    <property type="entry name" value="Fer2"/>
    <property type="match status" value="1"/>
</dbReference>
<dbReference type="CDD" id="cd00207">
    <property type="entry name" value="fer2"/>
    <property type="match status" value="1"/>
</dbReference>
<organism evidence="2">
    <name type="scientific">marine sediment metagenome</name>
    <dbReference type="NCBI Taxonomy" id="412755"/>
    <lineage>
        <taxon>unclassified sequences</taxon>
        <taxon>metagenomes</taxon>
        <taxon>ecological metagenomes</taxon>
    </lineage>
</organism>
<comment type="caution">
    <text evidence="2">The sequence shown here is derived from an EMBL/GenBank/DDBJ whole genome shotgun (WGS) entry which is preliminary data.</text>
</comment>
<dbReference type="InterPro" id="IPR041414">
    <property type="entry name" value="Raco-like_middle"/>
</dbReference>
<reference evidence="2" key="1">
    <citation type="journal article" date="2014" name="Front. Microbiol.">
        <title>High frequency of phylogenetically diverse reductive dehalogenase-homologous genes in deep subseafloor sedimentary metagenomes.</title>
        <authorList>
            <person name="Kawai M."/>
            <person name="Futagami T."/>
            <person name="Toyoda A."/>
            <person name="Takaki Y."/>
            <person name="Nishi S."/>
            <person name="Hori S."/>
            <person name="Arai W."/>
            <person name="Tsubouchi T."/>
            <person name="Morono Y."/>
            <person name="Uchiyama I."/>
            <person name="Ito T."/>
            <person name="Fujiyama A."/>
            <person name="Inagaki F."/>
            <person name="Takami H."/>
        </authorList>
    </citation>
    <scope>NUCLEOTIDE SEQUENCE</scope>
    <source>
        <strain evidence="2">Expedition CK06-06</strain>
    </source>
</reference>
<dbReference type="InterPro" id="IPR001041">
    <property type="entry name" value="2Fe-2S_ferredoxin-type"/>
</dbReference>
<dbReference type="InterPro" id="IPR036010">
    <property type="entry name" value="2Fe-2S_ferredoxin-like_sf"/>
</dbReference>
<feature type="non-terminal residue" evidence="2">
    <location>
        <position position="213"/>
    </location>
</feature>
<dbReference type="EMBL" id="BARS01002066">
    <property type="protein sequence ID" value="GAF80613.1"/>
    <property type="molecule type" value="Genomic_DNA"/>
</dbReference>
<dbReference type="InterPro" id="IPR042259">
    <property type="entry name" value="Raco-like_middle_sf"/>
</dbReference>
<accession>X0SHT0</accession>
<evidence type="ECO:0000259" key="1">
    <source>
        <dbReference type="PROSITE" id="PS51085"/>
    </source>
</evidence>
<name>X0SHT0_9ZZZZ</name>
<feature type="domain" description="2Fe-2S ferredoxin-type" evidence="1">
    <location>
        <begin position="1"/>
        <end position="92"/>
    </location>
</feature>